<gene>
    <name evidence="1" type="ORF">RJ640_003089</name>
</gene>
<sequence length="94" mass="10236">MAAAMLLEMFLRRPAPVSLDKAEIVAYNFFSGFSQECAKLYFRNVGFDFSVNCIPGRIATHSTKPLVIPILSAKPLVCGTLLETQKTSPSPSPS</sequence>
<name>A0AA88R442_9ASTE</name>
<evidence type="ECO:0000313" key="1">
    <source>
        <dbReference type="EMBL" id="KAK2980862.1"/>
    </source>
</evidence>
<comment type="caution">
    <text evidence="1">The sequence shown here is derived from an EMBL/GenBank/DDBJ whole genome shotgun (WGS) entry which is preliminary data.</text>
</comment>
<dbReference type="AlphaFoldDB" id="A0AA88R442"/>
<protein>
    <submittedName>
        <fullName evidence="1">Uncharacterized protein</fullName>
    </submittedName>
</protein>
<proteinExistence type="predicted"/>
<organism evidence="1 2">
    <name type="scientific">Escallonia rubra</name>
    <dbReference type="NCBI Taxonomy" id="112253"/>
    <lineage>
        <taxon>Eukaryota</taxon>
        <taxon>Viridiplantae</taxon>
        <taxon>Streptophyta</taxon>
        <taxon>Embryophyta</taxon>
        <taxon>Tracheophyta</taxon>
        <taxon>Spermatophyta</taxon>
        <taxon>Magnoliopsida</taxon>
        <taxon>eudicotyledons</taxon>
        <taxon>Gunneridae</taxon>
        <taxon>Pentapetalae</taxon>
        <taxon>asterids</taxon>
        <taxon>campanulids</taxon>
        <taxon>Escalloniales</taxon>
        <taxon>Escalloniaceae</taxon>
        <taxon>Escallonia</taxon>
    </lineage>
</organism>
<dbReference type="EMBL" id="JAVXUO010001586">
    <property type="protein sequence ID" value="KAK2980862.1"/>
    <property type="molecule type" value="Genomic_DNA"/>
</dbReference>
<dbReference type="Proteomes" id="UP001187471">
    <property type="component" value="Unassembled WGS sequence"/>
</dbReference>
<reference evidence="1" key="1">
    <citation type="submission" date="2022-12" db="EMBL/GenBank/DDBJ databases">
        <title>Draft genome assemblies for two species of Escallonia (Escalloniales).</title>
        <authorList>
            <person name="Chanderbali A."/>
            <person name="Dervinis C."/>
            <person name="Anghel I."/>
            <person name="Soltis D."/>
            <person name="Soltis P."/>
            <person name="Zapata F."/>
        </authorList>
    </citation>
    <scope>NUCLEOTIDE SEQUENCE</scope>
    <source>
        <strain evidence="1">UCBG92.1500</strain>
        <tissue evidence="1">Leaf</tissue>
    </source>
</reference>
<keyword evidence="2" id="KW-1185">Reference proteome</keyword>
<accession>A0AA88R442</accession>
<evidence type="ECO:0000313" key="2">
    <source>
        <dbReference type="Proteomes" id="UP001187471"/>
    </source>
</evidence>